<dbReference type="AlphaFoldDB" id="A0A060RKB6"/>
<feature type="transmembrane region" description="Helical" evidence="1">
    <location>
        <begin position="124"/>
        <end position="147"/>
    </location>
</feature>
<reference evidence="2 3" key="1">
    <citation type="submission" date="2014-02" db="EMBL/GenBank/DDBJ databases">
        <authorList>
            <person name="Manrique M."/>
        </authorList>
    </citation>
    <scope>NUCLEOTIDE SEQUENCE [LARGE SCALE GENOMIC DNA]</scope>
    <source>
        <strain evidence="2 3">LMG17956</strain>
    </source>
</reference>
<evidence type="ECO:0000256" key="1">
    <source>
        <dbReference type="SAM" id="Phobius"/>
    </source>
</evidence>
<feature type="transmembrane region" description="Helical" evidence="1">
    <location>
        <begin position="198"/>
        <end position="217"/>
    </location>
</feature>
<dbReference type="EMBL" id="CCBC010000142">
    <property type="protein sequence ID" value="CDO17856.1"/>
    <property type="molecule type" value="Genomic_DNA"/>
</dbReference>
<reference evidence="2 3" key="2">
    <citation type="submission" date="2014-05" db="EMBL/GenBank/DDBJ databases">
        <title>Genome sequence of Streptococcus gallolyticus.</title>
        <authorList>
            <person name="Del Campo R."/>
        </authorList>
    </citation>
    <scope>NUCLEOTIDE SEQUENCE [LARGE SCALE GENOMIC DNA]</scope>
    <source>
        <strain evidence="2 3">LMG17956</strain>
    </source>
</reference>
<name>A0A060RKB6_9STRE</name>
<gene>
    <name evidence="2" type="ORF">BN963_SGAL_01050</name>
</gene>
<feature type="transmembrane region" description="Helical" evidence="1">
    <location>
        <begin position="89"/>
        <end position="112"/>
    </location>
</feature>
<keyword evidence="1" id="KW-1133">Transmembrane helix</keyword>
<feature type="transmembrane region" description="Helical" evidence="1">
    <location>
        <begin position="16"/>
        <end position="38"/>
    </location>
</feature>
<keyword evidence="1" id="KW-0812">Transmembrane</keyword>
<keyword evidence="1" id="KW-0472">Membrane</keyword>
<protein>
    <submittedName>
        <fullName evidence="2">Putative lantibiotic transport-associated permeas e protein</fullName>
    </submittedName>
</protein>
<feature type="transmembrane region" description="Helical" evidence="1">
    <location>
        <begin position="44"/>
        <end position="68"/>
    </location>
</feature>
<dbReference type="Proteomes" id="UP000027584">
    <property type="component" value="Unassembled WGS sequence"/>
</dbReference>
<feature type="transmembrane region" description="Helical" evidence="1">
    <location>
        <begin position="154"/>
        <end position="178"/>
    </location>
</feature>
<dbReference type="InterPro" id="IPR049527">
    <property type="entry name" value="ABC_permease_NisG-like"/>
</dbReference>
<evidence type="ECO:0000313" key="3">
    <source>
        <dbReference type="Proteomes" id="UP000027584"/>
    </source>
</evidence>
<organism evidence="2 3">
    <name type="scientific">Streptococcus gallolyticus</name>
    <dbReference type="NCBI Taxonomy" id="315405"/>
    <lineage>
        <taxon>Bacteria</taxon>
        <taxon>Bacillati</taxon>
        <taxon>Bacillota</taxon>
        <taxon>Bacilli</taxon>
        <taxon>Lactobacillales</taxon>
        <taxon>Streptococcaceae</taxon>
        <taxon>Streptococcus</taxon>
    </lineage>
</organism>
<sequence length="224" mass="25754">MFKAFKSEVLKLKHSLTLYLISGVFLVELLTIPSYLAIIRNTYAIQAAIYFPMMGYCLLVSIIALQTFEQEEKANHWQNVNCTQKRLKLWISKLVTIDFLLFLPSALLWQLIGVVVNQTVYANYVGFVTWLLLIFLNHFHHLLLTIFSSRSLTIIVAFVECLFILFASNGVFVNYFWIPIALPVNAILAYGNSRATQIIWALIGWIVVYVIFNVITLKIPKNRS</sequence>
<dbReference type="CDD" id="cd21810">
    <property type="entry name" value="ABC-2_lan_permease_NisG-like"/>
    <property type="match status" value="1"/>
</dbReference>
<accession>A0A060RKB6</accession>
<evidence type="ECO:0000313" key="2">
    <source>
        <dbReference type="EMBL" id="CDO17856.1"/>
    </source>
</evidence>
<proteinExistence type="predicted"/>
<comment type="caution">
    <text evidence="2">The sequence shown here is derived from an EMBL/GenBank/DDBJ whole genome shotgun (WGS) entry which is preliminary data.</text>
</comment>